<dbReference type="EMBL" id="QEAQ01000043">
    <property type="protein sequence ID" value="TPX58026.1"/>
    <property type="molecule type" value="Genomic_DNA"/>
</dbReference>
<dbReference type="InterPro" id="IPR057514">
    <property type="entry name" value="NTF2_SigF"/>
</dbReference>
<proteinExistence type="predicted"/>
<keyword evidence="3" id="KW-1185">Reference proteome</keyword>
<evidence type="ECO:0000313" key="3">
    <source>
        <dbReference type="Proteomes" id="UP000318582"/>
    </source>
</evidence>
<dbReference type="SUPFAM" id="SSF54427">
    <property type="entry name" value="NTF2-like"/>
    <property type="match status" value="1"/>
</dbReference>
<feature type="domain" description="SigF-like NTF2-like" evidence="1">
    <location>
        <begin position="1"/>
        <end position="153"/>
    </location>
</feature>
<name>A0A507E2G9_9FUNG</name>
<dbReference type="PANTHER" id="PTHR35393:SF1">
    <property type="entry name" value="SNOAL-LIKE DOMAIN-CONTAINING PROTEIN"/>
    <property type="match status" value="1"/>
</dbReference>
<accession>A0A507E2G9</accession>
<evidence type="ECO:0000313" key="2">
    <source>
        <dbReference type="EMBL" id="TPX58026.1"/>
    </source>
</evidence>
<comment type="caution">
    <text evidence="2">The sequence shown here is derived from an EMBL/GenBank/DDBJ whole genome shotgun (WGS) entry which is preliminary data.</text>
</comment>
<organism evidence="2 3">
    <name type="scientific">Powellomyces hirtus</name>
    <dbReference type="NCBI Taxonomy" id="109895"/>
    <lineage>
        <taxon>Eukaryota</taxon>
        <taxon>Fungi</taxon>
        <taxon>Fungi incertae sedis</taxon>
        <taxon>Chytridiomycota</taxon>
        <taxon>Chytridiomycota incertae sedis</taxon>
        <taxon>Chytridiomycetes</taxon>
        <taxon>Spizellomycetales</taxon>
        <taxon>Powellomycetaceae</taxon>
        <taxon>Powellomyces</taxon>
    </lineage>
</organism>
<protein>
    <recommendedName>
        <fullName evidence="1">SigF-like NTF2-like domain-containing protein</fullName>
    </recommendedName>
</protein>
<sequence length="229" mass="25886">MQDVERDLRRIIHGMVTTDLALARRTLDTYYTDDVVLVHPYLVANGKEEMFEVFQMWTGSQTILTPEIFNTTYNEETKTGIVEFAQNFYPKALGGIVPLKVRLMSVVKWRETPEGMKIYHHRDIHIPTSFIEYTPLLGPFYDTTYRRIAHKVLTKSYQIADRVGIWSIAPALVSTAATALSYVGIKLSLPAPRTSVMEQIEQAQHLAEPVPAKPEPAPAKVLRVTPSTA</sequence>
<gene>
    <name evidence="2" type="ORF">PhCBS80983_g03424</name>
</gene>
<evidence type="ECO:0000259" key="1">
    <source>
        <dbReference type="Pfam" id="PF24840"/>
    </source>
</evidence>
<dbReference type="AlphaFoldDB" id="A0A507E2G9"/>
<dbReference type="Proteomes" id="UP000318582">
    <property type="component" value="Unassembled WGS sequence"/>
</dbReference>
<dbReference type="InterPro" id="IPR032710">
    <property type="entry name" value="NTF2-like_dom_sf"/>
</dbReference>
<reference evidence="2 3" key="1">
    <citation type="journal article" date="2019" name="Sci. Rep.">
        <title>Comparative genomics of chytrid fungi reveal insights into the obligate biotrophic and pathogenic lifestyle of Synchytrium endobioticum.</title>
        <authorList>
            <person name="van de Vossenberg B.T.L.H."/>
            <person name="Warris S."/>
            <person name="Nguyen H.D.T."/>
            <person name="van Gent-Pelzer M.P.E."/>
            <person name="Joly D.L."/>
            <person name="van de Geest H.C."/>
            <person name="Bonants P.J.M."/>
            <person name="Smith D.S."/>
            <person name="Levesque C.A."/>
            <person name="van der Lee T.A.J."/>
        </authorList>
    </citation>
    <scope>NUCLEOTIDE SEQUENCE [LARGE SCALE GENOMIC DNA]</scope>
    <source>
        <strain evidence="2 3">CBS 809.83</strain>
    </source>
</reference>
<dbReference type="Pfam" id="PF24840">
    <property type="entry name" value="NTF2_SigF"/>
    <property type="match status" value="1"/>
</dbReference>
<dbReference type="PANTHER" id="PTHR35393">
    <property type="entry name" value="CHROMOSOME 1, WHOLE GENOME SHOTGUN SEQUENCE"/>
    <property type="match status" value="1"/>
</dbReference>